<evidence type="ECO:0000256" key="4">
    <source>
        <dbReference type="ARBA" id="ARBA00038381"/>
    </source>
</evidence>
<dbReference type="eggNOG" id="COG2050">
    <property type="taxonomic scope" value="Bacteria"/>
</dbReference>
<comment type="catalytic activity">
    <reaction evidence="3">
        <text>a long-chain fatty acyl-CoA + H2O = a long-chain fatty acid + CoA + H(+)</text>
        <dbReference type="Rhea" id="RHEA:67680"/>
        <dbReference type="ChEBI" id="CHEBI:15377"/>
        <dbReference type="ChEBI" id="CHEBI:15378"/>
        <dbReference type="ChEBI" id="CHEBI:57287"/>
        <dbReference type="ChEBI" id="CHEBI:57560"/>
        <dbReference type="ChEBI" id="CHEBI:83139"/>
    </reaction>
</comment>
<evidence type="ECO:0000256" key="1">
    <source>
        <dbReference type="ARBA" id="ARBA00022801"/>
    </source>
</evidence>
<dbReference type="InterPro" id="IPR029069">
    <property type="entry name" value="HotDog_dom_sf"/>
</dbReference>
<evidence type="ECO:0000256" key="3">
    <source>
        <dbReference type="ARBA" id="ARBA00036002"/>
    </source>
</evidence>
<name>M7NW57_9BACT</name>
<evidence type="ECO:0000256" key="7">
    <source>
        <dbReference type="ARBA" id="ARBA00048062"/>
    </source>
</evidence>
<dbReference type="SUPFAM" id="SSF54637">
    <property type="entry name" value="Thioesterase/thiol ester dehydrase-isomerase"/>
    <property type="match status" value="1"/>
</dbReference>
<dbReference type="PANTHER" id="PTHR43240">
    <property type="entry name" value="1,4-DIHYDROXY-2-NAPHTHOYL-COA THIOESTERASE 1"/>
    <property type="match status" value="1"/>
</dbReference>
<dbReference type="PANTHER" id="PTHR43240:SF20">
    <property type="entry name" value="MEDIUM_LONG-CHAIN ACYL-COA THIOESTERASE YIGI"/>
    <property type="match status" value="1"/>
</dbReference>
<gene>
    <name evidence="9" type="ORF">ADICEAN_02166</name>
</gene>
<dbReference type="AlphaFoldDB" id="M7NW57"/>
<keyword evidence="10" id="KW-1185">Reference proteome</keyword>
<dbReference type="EC" id="3.1.2.20" evidence="5"/>
<dbReference type="Gene3D" id="3.10.129.10">
    <property type="entry name" value="Hotdog Thioesterase"/>
    <property type="match status" value="1"/>
</dbReference>
<dbReference type="CDD" id="cd03443">
    <property type="entry name" value="PaaI_thioesterase"/>
    <property type="match status" value="1"/>
</dbReference>
<reference evidence="9 10" key="1">
    <citation type="journal article" date="2013" name="Genome Announc.">
        <title>Draft Genome Sequence of Cesiribacter andamanensis Strain AMV16T, Isolated from a Soil Sample from a Mud Volcano in the Andaman Islands, India.</title>
        <authorList>
            <person name="Shivaji S."/>
            <person name="Ara S."/>
            <person name="Begum Z."/>
            <person name="Srinivas T.N."/>
            <person name="Singh A."/>
            <person name="Kumar Pinnaka A."/>
        </authorList>
    </citation>
    <scope>NUCLEOTIDE SEQUENCE [LARGE SCALE GENOMIC DNA]</scope>
    <source>
        <strain evidence="9 10">AMV16</strain>
    </source>
</reference>
<dbReference type="GO" id="GO:0047617">
    <property type="term" value="F:fatty acyl-CoA hydrolase activity"/>
    <property type="evidence" value="ECO:0007669"/>
    <property type="project" value="UniProtKB-EC"/>
</dbReference>
<comment type="catalytic activity">
    <reaction evidence="7">
        <text>a medium-chain fatty acyl-CoA + H2O = a medium-chain fatty acid + CoA + H(+)</text>
        <dbReference type="Rhea" id="RHEA:68184"/>
        <dbReference type="ChEBI" id="CHEBI:15377"/>
        <dbReference type="ChEBI" id="CHEBI:15378"/>
        <dbReference type="ChEBI" id="CHEBI:57287"/>
        <dbReference type="ChEBI" id="CHEBI:59558"/>
        <dbReference type="ChEBI" id="CHEBI:90546"/>
    </reaction>
</comment>
<evidence type="ECO:0000313" key="9">
    <source>
        <dbReference type="EMBL" id="EMR02689.1"/>
    </source>
</evidence>
<evidence type="ECO:0000256" key="2">
    <source>
        <dbReference type="ARBA" id="ARBA00035880"/>
    </source>
</evidence>
<dbReference type="InterPro" id="IPR006683">
    <property type="entry name" value="Thioestr_dom"/>
</dbReference>
<protein>
    <recommendedName>
        <fullName evidence="6">Medium/long-chain acyl-CoA thioesterase YigI</fullName>
        <ecNumber evidence="5">3.1.2.20</ecNumber>
    </recommendedName>
</protein>
<feature type="domain" description="Thioesterase" evidence="8">
    <location>
        <begin position="53"/>
        <end position="122"/>
    </location>
</feature>
<dbReference type="InterPro" id="IPR003736">
    <property type="entry name" value="PAAI_dom"/>
</dbReference>
<proteinExistence type="inferred from homology"/>
<dbReference type="STRING" id="1279009.ADICEAN_02166"/>
<comment type="caution">
    <text evidence="9">The sequence shown here is derived from an EMBL/GenBank/DDBJ whole genome shotgun (WGS) entry which is preliminary data.</text>
</comment>
<evidence type="ECO:0000256" key="6">
    <source>
        <dbReference type="ARBA" id="ARBA00040062"/>
    </source>
</evidence>
<dbReference type="NCBIfam" id="TIGR00369">
    <property type="entry name" value="unchar_dom_1"/>
    <property type="match status" value="1"/>
</dbReference>
<evidence type="ECO:0000313" key="10">
    <source>
        <dbReference type="Proteomes" id="UP000011910"/>
    </source>
</evidence>
<comment type="similarity">
    <text evidence="4">Belongs to the YigI thioesterase family.</text>
</comment>
<keyword evidence="1" id="KW-0378">Hydrolase</keyword>
<comment type="catalytic activity">
    <reaction evidence="2">
        <text>a fatty acyl-CoA + H2O = a fatty acid + CoA + H(+)</text>
        <dbReference type="Rhea" id="RHEA:16781"/>
        <dbReference type="ChEBI" id="CHEBI:15377"/>
        <dbReference type="ChEBI" id="CHEBI:15378"/>
        <dbReference type="ChEBI" id="CHEBI:28868"/>
        <dbReference type="ChEBI" id="CHEBI:57287"/>
        <dbReference type="ChEBI" id="CHEBI:77636"/>
        <dbReference type="EC" id="3.1.2.20"/>
    </reaction>
</comment>
<dbReference type="OrthoDB" id="9806185at2"/>
<dbReference type="EMBL" id="AODQ01000049">
    <property type="protein sequence ID" value="EMR02689.1"/>
    <property type="molecule type" value="Genomic_DNA"/>
</dbReference>
<dbReference type="Proteomes" id="UP000011910">
    <property type="component" value="Unassembled WGS sequence"/>
</dbReference>
<sequence>MIQSRNPQFEKRVRTFLERQHFMHLIGFDLQHIAEGRTEGWLTLEEKHKQQKGFAHGGLIATLADITAGFAAYTLVPEDHHVVTAELKVSYFLPAVGHKLHAIGWVIKQGRKINFCEAEVWDVVEEAGQEPQRRLIAKATTSMATVFPGDF</sequence>
<organism evidence="9 10">
    <name type="scientific">Cesiribacter andamanensis AMV16</name>
    <dbReference type="NCBI Taxonomy" id="1279009"/>
    <lineage>
        <taxon>Bacteria</taxon>
        <taxon>Pseudomonadati</taxon>
        <taxon>Bacteroidota</taxon>
        <taxon>Cytophagia</taxon>
        <taxon>Cytophagales</taxon>
        <taxon>Cesiribacteraceae</taxon>
        <taxon>Cesiribacter</taxon>
    </lineage>
</organism>
<dbReference type="Pfam" id="PF03061">
    <property type="entry name" value="4HBT"/>
    <property type="match status" value="1"/>
</dbReference>
<evidence type="ECO:0000256" key="5">
    <source>
        <dbReference type="ARBA" id="ARBA00038894"/>
    </source>
</evidence>
<dbReference type="RefSeq" id="WP_009195559.1">
    <property type="nucleotide sequence ID" value="NZ_AODQ01000049.1"/>
</dbReference>
<accession>M7NW57</accession>
<evidence type="ECO:0000259" key="8">
    <source>
        <dbReference type="Pfam" id="PF03061"/>
    </source>
</evidence>